<gene>
    <name evidence="1" type="ORF">HMPREF9429_00270</name>
</gene>
<dbReference type="Pfam" id="PF12900">
    <property type="entry name" value="Pyridox_ox_2"/>
    <property type="match status" value="1"/>
</dbReference>
<proteinExistence type="predicted"/>
<accession>E2ZA13</accession>
<dbReference type="AlphaFoldDB" id="E2ZA13"/>
<dbReference type="Proteomes" id="UP000003195">
    <property type="component" value="Unassembled WGS sequence"/>
</dbReference>
<dbReference type="PANTHER" id="PTHR34071">
    <property type="entry name" value="5-NITROIMIDAZOLE ANTIBIOTICS RESISTANCE PROTEIN, NIMA-FAMILY-RELATED PROTEIN-RELATED"/>
    <property type="match status" value="1"/>
</dbReference>
<dbReference type="InterPro" id="IPR024747">
    <property type="entry name" value="Pyridox_Oxase-rel"/>
</dbReference>
<dbReference type="STRING" id="706434.HMPREF9429_00270"/>
<evidence type="ECO:0000313" key="2">
    <source>
        <dbReference type="Proteomes" id="UP000003195"/>
    </source>
</evidence>
<name>E2ZA13_9FIRM</name>
<dbReference type="RefSeq" id="WP_006941049.1">
    <property type="nucleotide sequence ID" value="NZ_GL538184.1"/>
</dbReference>
<dbReference type="Gene3D" id="2.30.110.10">
    <property type="entry name" value="Electron Transport, Fmn-binding Protein, Chain A"/>
    <property type="match status" value="1"/>
</dbReference>
<protein>
    <recommendedName>
        <fullName evidence="3">Pyridoxamine 5'-phosphate oxidase family protein</fullName>
    </recommendedName>
</protein>
<dbReference type="InterPro" id="IPR012349">
    <property type="entry name" value="Split_barrel_FMN-bd"/>
</dbReference>
<sequence>MRRRDREETRREEIINIIAAADCCRLGLIDDDGLAYSVPLNFAFVEEGDFGVFYFHGAAQGKKIDLVNRSLRASFEMDTRHKLLPAEKACGHSYAFASLMGKGNVSVVGDTREKYDALGLLMQQVTGKAGWSIPEEALKSVGVIKLQVTEWSCKVHV</sequence>
<evidence type="ECO:0008006" key="3">
    <source>
        <dbReference type="Google" id="ProtNLM"/>
    </source>
</evidence>
<dbReference type="OrthoDB" id="9794935at2"/>
<dbReference type="SUPFAM" id="SSF50475">
    <property type="entry name" value="FMN-binding split barrel"/>
    <property type="match status" value="1"/>
</dbReference>
<organism evidence="1 2">
    <name type="scientific">Megasphaera micronuciformis F0359</name>
    <dbReference type="NCBI Taxonomy" id="706434"/>
    <lineage>
        <taxon>Bacteria</taxon>
        <taxon>Bacillati</taxon>
        <taxon>Bacillota</taxon>
        <taxon>Negativicutes</taxon>
        <taxon>Veillonellales</taxon>
        <taxon>Veillonellaceae</taxon>
        <taxon>Megasphaera</taxon>
    </lineage>
</organism>
<dbReference type="eggNOG" id="COG3467">
    <property type="taxonomic scope" value="Bacteria"/>
</dbReference>
<reference evidence="1 2" key="1">
    <citation type="submission" date="2010-08" db="EMBL/GenBank/DDBJ databases">
        <authorList>
            <person name="Weinstock G."/>
            <person name="Sodergren E."/>
            <person name="Clifton S."/>
            <person name="Fulton L."/>
            <person name="Fulton B."/>
            <person name="Courtney L."/>
            <person name="Fronick C."/>
            <person name="Harrison M."/>
            <person name="Strong C."/>
            <person name="Farmer C."/>
            <person name="Delahaunty K."/>
            <person name="Markovic C."/>
            <person name="Hall O."/>
            <person name="Minx P."/>
            <person name="Tomlinson C."/>
            <person name="Mitreva M."/>
            <person name="Hou S."/>
            <person name="Chen J."/>
            <person name="Wollam A."/>
            <person name="Pepin K.H."/>
            <person name="Johnson M."/>
            <person name="Bhonagiri V."/>
            <person name="Zhang X."/>
            <person name="Suruliraj S."/>
            <person name="Warren W."/>
            <person name="Chinwalla A."/>
            <person name="Mardis E.R."/>
            <person name="Wilson R.K."/>
        </authorList>
    </citation>
    <scope>NUCLEOTIDE SEQUENCE [LARGE SCALE GENOMIC DNA]</scope>
    <source>
        <strain evidence="1 2">F0359</strain>
    </source>
</reference>
<dbReference type="PANTHER" id="PTHR34071:SF2">
    <property type="entry name" value="FLAVIN-NUCLEOTIDE-BINDING PROTEIN"/>
    <property type="match status" value="1"/>
</dbReference>
<dbReference type="HOGENOM" id="CLU_067890_1_0_9"/>
<keyword evidence="2" id="KW-1185">Reference proteome</keyword>
<comment type="caution">
    <text evidence="1">The sequence shown here is derived from an EMBL/GenBank/DDBJ whole genome shotgun (WGS) entry which is preliminary data.</text>
</comment>
<dbReference type="EMBL" id="AECS01000010">
    <property type="protein sequence ID" value="EFQ04775.1"/>
    <property type="molecule type" value="Genomic_DNA"/>
</dbReference>
<evidence type="ECO:0000313" key="1">
    <source>
        <dbReference type="EMBL" id="EFQ04775.1"/>
    </source>
</evidence>